<feature type="compositionally biased region" description="Basic residues" evidence="10">
    <location>
        <begin position="76"/>
        <end position="85"/>
    </location>
</feature>
<feature type="transmembrane region" description="Helical" evidence="11">
    <location>
        <begin position="189"/>
        <end position="209"/>
    </location>
</feature>
<feature type="compositionally biased region" description="Low complexity" evidence="10">
    <location>
        <begin position="1"/>
        <end position="18"/>
    </location>
</feature>
<comment type="similarity">
    <text evidence="2">Belongs to the VKOR family.</text>
</comment>
<dbReference type="PANTHER" id="PTHR34573">
    <property type="entry name" value="VKC DOMAIN-CONTAINING PROTEIN"/>
    <property type="match status" value="1"/>
</dbReference>
<dbReference type="GO" id="GO:0016020">
    <property type="term" value="C:membrane"/>
    <property type="evidence" value="ECO:0007669"/>
    <property type="project" value="UniProtKB-SubCell"/>
</dbReference>
<evidence type="ECO:0000256" key="7">
    <source>
        <dbReference type="ARBA" id="ARBA00023136"/>
    </source>
</evidence>
<evidence type="ECO:0000256" key="2">
    <source>
        <dbReference type="ARBA" id="ARBA00006214"/>
    </source>
</evidence>
<evidence type="ECO:0000259" key="12">
    <source>
        <dbReference type="SMART" id="SM00756"/>
    </source>
</evidence>
<keyword evidence="14" id="KW-1185">Reference proteome</keyword>
<evidence type="ECO:0000313" key="14">
    <source>
        <dbReference type="Proteomes" id="UP000501452"/>
    </source>
</evidence>
<feature type="transmembrane region" description="Helical" evidence="11">
    <location>
        <begin position="140"/>
        <end position="159"/>
    </location>
</feature>
<feature type="domain" description="Vitamin K epoxide reductase" evidence="12">
    <location>
        <begin position="138"/>
        <end position="267"/>
    </location>
</feature>
<dbReference type="InterPro" id="IPR038354">
    <property type="entry name" value="VKOR_sf"/>
</dbReference>
<keyword evidence="4" id="KW-0874">Quinone</keyword>
<feature type="compositionally biased region" description="Basic residues" evidence="10">
    <location>
        <begin position="47"/>
        <end position="56"/>
    </location>
</feature>
<organism evidence="13 14">
    <name type="scientific">Rubrobacter tropicus</name>
    <dbReference type="NCBI Taxonomy" id="2653851"/>
    <lineage>
        <taxon>Bacteria</taxon>
        <taxon>Bacillati</taxon>
        <taxon>Actinomycetota</taxon>
        <taxon>Rubrobacteria</taxon>
        <taxon>Rubrobacterales</taxon>
        <taxon>Rubrobacteraceae</taxon>
        <taxon>Rubrobacter</taxon>
    </lineage>
</organism>
<keyword evidence="8" id="KW-1015">Disulfide bond</keyword>
<evidence type="ECO:0000313" key="13">
    <source>
        <dbReference type="EMBL" id="QIN83048.1"/>
    </source>
</evidence>
<evidence type="ECO:0000256" key="10">
    <source>
        <dbReference type="SAM" id="MobiDB-lite"/>
    </source>
</evidence>
<dbReference type="PANTHER" id="PTHR34573:SF1">
    <property type="entry name" value="VITAMIN K EPOXIDE REDUCTASE DOMAIN-CONTAINING PROTEIN"/>
    <property type="match status" value="1"/>
</dbReference>
<reference evidence="13 14" key="1">
    <citation type="submission" date="2019-10" db="EMBL/GenBank/DDBJ databases">
        <title>Rubrobacter sp nov SCSIO 52090 isolated from a deep-sea sediment in the South China Sea.</title>
        <authorList>
            <person name="Chen R.W."/>
        </authorList>
    </citation>
    <scope>NUCLEOTIDE SEQUENCE [LARGE SCALE GENOMIC DNA]</scope>
    <source>
        <strain evidence="13 14">SCSIO 52909</strain>
    </source>
</reference>
<evidence type="ECO:0000256" key="11">
    <source>
        <dbReference type="SAM" id="Phobius"/>
    </source>
</evidence>
<dbReference type="CDD" id="cd12916">
    <property type="entry name" value="VKOR_1"/>
    <property type="match status" value="1"/>
</dbReference>
<dbReference type="Gene3D" id="1.20.1440.130">
    <property type="entry name" value="VKOR domain"/>
    <property type="match status" value="1"/>
</dbReference>
<evidence type="ECO:0000256" key="4">
    <source>
        <dbReference type="ARBA" id="ARBA00022719"/>
    </source>
</evidence>
<dbReference type="GO" id="GO:0048038">
    <property type="term" value="F:quinone binding"/>
    <property type="evidence" value="ECO:0007669"/>
    <property type="project" value="UniProtKB-KW"/>
</dbReference>
<dbReference type="Proteomes" id="UP000501452">
    <property type="component" value="Chromosome"/>
</dbReference>
<keyword evidence="5 11" id="KW-1133">Transmembrane helix</keyword>
<evidence type="ECO:0000256" key="6">
    <source>
        <dbReference type="ARBA" id="ARBA00023002"/>
    </source>
</evidence>
<dbReference type="KEGG" id="rub:GBA63_10585"/>
<keyword evidence="3 11" id="KW-0812">Transmembrane</keyword>
<proteinExistence type="inferred from homology"/>
<feature type="compositionally biased region" description="Gly residues" evidence="10">
    <location>
        <begin position="122"/>
        <end position="132"/>
    </location>
</feature>
<dbReference type="Pfam" id="PF07884">
    <property type="entry name" value="VKOR"/>
    <property type="match status" value="1"/>
</dbReference>
<feature type="transmembrane region" description="Helical" evidence="11">
    <location>
        <begin position="216"/>
        <end position="234"/>
    </location>
</feature>
<dbReference type="InterPro" id="IPR044698">
    <property type="entry name" value="VKOR/LTO1"/>
</dbReference>
<dbReference type="AlphaFoldDB" id="A0A6G8Q9E6"/>
<accession>A0A6G8Q9E6</accession>
<dbReference type="InterPro" id="IPR012932">
    <property type="entry name" value="VKOR"/>
</dbReference>
<evidence type="ECO:0000256" key="1">
    <source>
        <dbReference type="ARBA" id="ARBA00004141"/>
    </source>
</evidence>
<evidence type="ECO:0000256" key="5">
    <source>
        <dbReference type="ARBA" id="ARBA00022989"/>
    </source>
</evidence>
<feature type="region of interest" description="Disordered" evidence="10">
    <location>
        <begin position="1"/>
        <end position="132"/>
    </location>
</feature>
<dbReference type="EMBL" id="CP045119">
    <property type="protein sequence ID" value="QIN83048.1"/>
    <property type="molecule type" value="Genomic_DNA"/>
</dbReference>
<evidence type="ECO:0000256" key="3">
    <source>
        <dbReference type="ARBA" id="ARBA00022692"/>
    </source>
</evidence>
<keyword evidence="7 11" id="KW-0472">Membrane</keyword>
<keyword evidence="9" id="KW-0676">Redox-active center</keyword>
<sequence>MRSWSPRRSPSWGRTRSPPRGPPSPRGAGPLLAVRRPALREPGRREQRLRHRRVPHRPGAGDGGARRRAVAGGAGRRVHRRRARGRPAEGKRGRREQHAYPGGLGTGRRDDTARRGADRGSRPGGGRGGRVVGARGGHPGLRVGLALLAAGGVAISAYLTWSHLGGTAPVCVGGSGGCEAVQASRYSEILGVPVAALGLVAYAGLLLSAVFKGETAALLGLFIALVGTLFSAYLTYLEFLVIRAVCQWCVANAGIVVACLALGALRFRDTGTPVRETAGGR</sequence>
<protein>
    <recommendedName>
        <fullName evidence="12">Vitamin K epoxide reductase domain-containing protein</fullName>
    </recommendedName>
</protein>
<gene>
    <name evidence="13" type="ORF">GBA63_10585</name>
</gene>
<keyword evidence="6" id="KW-0560">Oxidoreductase</keyword>
<evidence type="ECO:0000256" key="9">
    <source>
        <dbReference type="ARBA" id="ARBA00023284"/>
    </source>
</evidence>
<evidence type="ECO:0000256" key="8">
    <source>
        <dbReference type="ARBA" id="ARBA00023157"/>
    </source>
</evidence>
<dbReference type="SMART" id="SM00756">
    <property type="entry name" value="VKc"/>
    <property type="match status" value="1"/>
</dbReference>
<feature type="compositionally biased region" description="Basic and acidic residues" evidence="10">
    <location>
        <begin position="107"/>
        <end position="121"/>
    </location>
</feature>
<name>A0A6G8Q9E6_9ACTN</name>
<comment type="subcellular location">
    <subcellularLocation>
        <location evidence="1">Membrane</location>
        <topology evidence="1">Multi-pass membrane protein</topology>
    </subcellularLocation>
</comment>
<dbReference type="GO" id="GO:0016491">
    <property type="term" value="F:oxidoreductase activity"/>
    <property type="evidence" value="ECO:0007669"/>
    <property type="project" value="UniProtKB-KW"/>
</dbReference>
<feature type="transmembrane region" description="Helical" evidence="11">
    <location>
        <begin position="240"/>
        <end position="265"/>
    </location>
</feature>